<evidence type="ECO:0000313" key="1">
    <source>
        <dbReference type="EMBL" id="ASG23023.1"/>
    </source>
</evidence>
<gene>
    <name evidence="1" type="ORF">Y958_19330</name>
</gene>
<dbReference type="Proteomes" id="UP000197153">
    <property type="component" value="Chromosome 2"/>
</dbReference>
<dbReference type="Pfam" id="PF05960">
    <property type="entry name" value="DUF885"/>
    <property type="match status" value="1"/>
</dbReference>
<sequence length="610" mass="66693">MTASYKIFDIQYPIIDPGGNDGQQGAMMNRTAVALVFTLAAVSPATSPAGAKPGIPIAKPAGGVDAVIADYEALARQTDGTDGPGWPDVSKAAADRRAQGYAALKARLDGLPPSAPDGEEALTRRLLDWRLGVLVEAARFDEDRIPFDNGDGFFNTANYAAATTVIRTEADAQAWIARLRALPVYYDQQIANMRRGLETGFVQPRPTATSVLNILKIAADQPAEASPLLGPLKVLPATIPADRQAALRADALAAVTQAVKPAQAKLVAFFEQDYVPHARDTLGASSLPGGREYYAYAVRRSTTTDLTPDAVFALGEREVARIRGEMEAAMRATGFTGTLPEFIAKLRTDKQFYAPDLATYVEKASEIGKRIDGLLPLWFGKLPRLTWTIRQKPPEQEGSSSGYDLGDPVKGVPGRVVVGSKSFGDPLFGLPSWILHEGVPGHHLQIALGQERTDLPAFRRKDEPTAFIEGWALYSEQLGEDMGVYRTDYERFGRLSFDMWRACRLMMDVGIHWKGWSAEQAASCLRDNTALPERVVLGETQRYIAWPAQALAYKVGELKFLAERRRAEQALGARFDIRAFHDAVLDDGPMPMDILHDQMGRWLARQGAKP</sequence>
<name>A0A248JWC2_9PROT</name>
<dbReference type="PANTHER" id="PTHR33361">
    <property type="entry name" value="GLR0591 PROTEIN"/>
    <property type="match status" value="1"/>
</dbReference>
<evidence type="ECO:0000313" key="2">
    <source>
        <dbReference type="Proteomes" id="UP000197153"/>
    </source>
</evidence>
<dbReference type="EMBL" id="CP022111">
    <property type="protein sequence ID" value="ASG23023.1"/>
    <property type="molecule type" value="Genomic_DNA"/>
</dbReference>
<accession>A0A248JWC2</accession>
<protein>
    <submittedName>
        <fullName evidence="1">DUF885 domain-containing protein</fullName>
    </submittedName>
</protein>
<proteinExistence type="predicted"/>
<organism evidence="1 2">
    <name type="scientific">Nitrospirillum viridazoti CBAmc</name>
    <dbReference type="NCBI Taxonomy" id="1441467"/>
    <lineage>
        <taxon>Bacteria</taxon>
        <taxon>Pseudomonadati</taxon>
        <taxon>Pseudomonadota</taxon>
        <taxon>Alphaproteobacteria</taxon>
        <taxon>Rhodospirillales</taxon>
        <taxon>Azospirillaceae</taxon>
        <taxon>Nitrospirillum</taxon>
        <taxon>Nitrospirillum viridazoti</taxon>
    </lineage>
</organism>
<keyword evidence="2" id="KW-1185">Reference proteome</keyword>
<dbReference type="KEGG" id="nao:Y958_19330"/>
<dbReference type="InterPro" id="IPR010281">
    <property type="entry name" value="DUF885"/>
</dbReference>
<reference evidence="1 2" key="1">
    <citation type="submission" date="2017-06" db="EMBL/GenBank/DDBJ databases">
        <title>Complete genome sequence of Nitrospirillum amazonense strain CBAmC, an endophytic nitrogen-fixing and plant growth-promoting bacterium, isolated from sugarcane.</title>
        <authorList>
            <person name="Schwab S."/>
            <person name="dos Santos Teixeira K.R."/>
            <person name="Simoes Araujo J.L."/>
            <person name="Soares Vidal M."/>
            <person name="Borges de Freitas H.R."/>
            <person name="Rivello Crivelaro A.L."/>
            <person name="Bueno de Camargo Nunes A."/>
            <person name="dos Santos C.M."/>
            <person name="Palmeira da Silva Rosa D."/>
            <person name="da Silva Padilha D."/>
            <person name="da Silva E."/>
            <person name="Araujo Terra L."/>
            <person name="Soares Mendes V."/>
            <person name="Farinelli L."/>
            <person name="Magalhaes Cruz L."/>
            <person name="Baldani J.I."/>
        </authorList>
    </citation>
    <scope>NUCLEOTIDE SEQUENCE [LARGE SCALE GENOMIC DNA]</scope>
    <source>
        <strain evidence="1 2">CBAmC</strain>
    </source>
</reference>
<dbReference type="AlphaFoldDB" id="A0A248JWC2"/>
<dbReference type="PANTHER" id="PTHR33361:SF2">
    <property type="entry name" value="DUF885 DOMAIN-CONTAINING PROTEIN"/>
    <property type="match status" value="1"/>
</dbReference>